<reference evidence="3" key="1">
    <citation type="submission" date="2020-07" db="EMBL/GenBank/DDBJ databases">
        <title>Genome sequence and genetic diversity analysis of an under-domesticated orphan crop, white fonio (Digitaria exilis).</title>
        <authorList>
            <person name="Bennetzen J.L."/>
            <person name="Chen S."/>
            <person name="Ma X."/>
            <person name="Wang X."/>
            <person name="Yssel A.E.J."/>
            <person name="Chaluvadi S.R."/>
            <person name="Johnson M."/>
            <person name="Gangashetty P."/>
            <person name="Hamidou F."/>
            <person name="Sanogo M.D."/>
            <person name="Zwaenepoel A."/>
            <person name="Wallace J."/>
            <person name="Van De Peer Y."/>
            <person name="Van Deynze A."/>
        </authorList>
    </citation>
    <scope>NUCLEOTIDE SEQUENCE</scope>
    <source>
        <tissue evidence="3">Leaves</tissue>
    </source>
</reference>
<name>A0A835F085_9POAL</name>
<dbReference type="Pfam" id="PF02171">
    <property type="entry name" value="Piwi"/>
    <property type="match status" value="1"/>
</dbReference>
<feature type="domain" description="Piwi" evidence="2">
    <location>
        <begin position="117"/>
        <end position="177"/>
    </location>
</feature>
<dbReference type="SUPFAM" id="SSF53098">
    <property type="entry name" value="Ribonuclease H-like"/>
    <property type="match status" value="1"/>
</dbReference>
<evidence type="ECO:0000313" key="3">
    <source>
        <dbReference type="EMBL" id="KAF8724212.1"/>
    </source>
</evidence>
<keyword evidence="4" id="KW-1185">Reference proteome</keyword>
<organism evidence="3 4">
    <name type="scientific">Digitaria exilis</name>
    <dbReference type="NCBI Taxonomy" id="1010633"/>
    <lineage>
        <taxon>Eukaryota</taxon>
        <taxon>Viridiplantae</taxon>
        <taxon>Streptophyta</taxon>
        <taxon>Embryophyta</taxon>
        <taxon>Tracheophyta</taxon>
        <taxon>Spermatophyta</taxon>
        <taxon>Magnoliopsida</taxon>
        <taxon>Liliopsida</taxon>
        <taxon>Poales</taxon>
        <taxon>Poaceae</taxon>
        <taxon>PACMAD clade</taxon>
        <taxon>Panicoideae</taxon>
        <taxon>Panicodae</taxon>
        <taxon>Paniceae</taxon>
        <taxon>Anthephorinae</taxon>
        <taxon>Digitaria</taxon>
    </lineage>
</organism>
<dbReference type="GO" id="GO:0003676">
    <property type="term" value="F:nucleic acid binding"/>
    <property type="evidence" value="ECO:0007669"/>
    <property type="project" value="InterPro"/>
</dbReference>
<dbReference type="PANTHER" id="PTHR22891">
    <property type="entry name" value="EUKARYOTIC TRANSLATION INITIATION FACTOR 2C"/>
    <property type="match status" value="1"/>
</dbReference>
<dbReference type="InterPro" id="IPR036397">
    <property type="entry name" value="RNaseH_sf"/>
</dbReference>
<dbReference type="PROSITE" id="PS50822">
    <property type="entry name" value="PIWI"/>
    <property type="match status" value="1"/>
</dbReference>
<feature type="compositionally biased region" description="Low complexity" evidence="1">
    <location>
        <begin position="183"/>
        <end position="196"/>
    </location>
</feature>
<evidence type="ECO:0000313" key="4">
    <source>
        <dbReference type="Proteomes" id="UP000636709"/>
    </source>
</evidence>
<dbReference type="InterPro" id="IPR003165">
    <property type="entry name" value="Piwi"/>
</dbReference>
<dbReference type="Proteomes" id="UP000636709">
    <property type="component" value="Unassembled WGS sequence"/>
</dbReference>
<dbReference type="InterPro" id="IPR012337">
    <property type="entry name" value="RNaseH-like_sf"/>
</dbReference>
<evidence type="ECO:0000256" key="1">
    <source>
        <dbReference type="SAM" id="MobiDB-lite"/>
    </source>
</evidence>
<accession>A0A835F085</accession>
<sequence>MSPEMVVPEEVKNRQLVVVPLGARLRLVLRPSSPSSGSGMPASCCSGSPLSSRMVSDGLQEEERMEEGRFGALGPRSGVGRLWMERGVAGSSAQRGRRRRGKARRAEIDEEDQMIAGTTRPTHYHILHDEIGFAPDDLQELVHSLSYVSQRSTTAISVVAPICYAHLAAAQVGQFMEFEEMSETSSSHGGHTSAGSVPVQELPRLHEKVRSSMFFC</sequence>
<dbReference type="SMART" id="SM00950">
    <property type="entry name" value="Piwi"/>
    <property type="match status" value="1"/>
</dbReference>
<evidence type="ECO:0000259" key="2">
    <source>
        <dbReference type="PROSITE" id="PS50822"/>
    </source>
</evidence>
<feature type="region of interest" description="Disordered" evidence="1">
    <location>
        <begin position="32"/>
        <end position="53"/>
    </location>
</feature>
<dbReference type="EMBL" id="JACEFO010001663">
    <property type="protein sequence ID" value="KAF8724212.1"/>
    <property type="molecule type" value="Genomic_DNA"/>
</dbReference>
<dbReference type="OrthoDB" id="692568at2759"/>
<protein>
    <recommendedName>
        <fullName evidence="2">Piwi domain-containing protein</fullName>
    </recommendedName>
</protein>
<feature type="region of interest" description="Disordered" evidence="1">
    <location>
        <begin position="181"/>
        <end position="202"/>
    </location>
</feature>
<comment type="caution">
    <text evidence="3">The sequence shown here is derived from an EMBL/GenBank/DDBJ whole genome shotgun (WGS) entry which is preliminary data.</text>
</comment>
<proteinExistence type="predicted"/>
<feature type="compositionally biased region" description="Low complexity" evidence="1">
    <location>
        <begin position="32"/>
        <end position="49"/>
    </location>
</feature>
<gene>
    <name evidence="3" type="ORF">HU200_021232</name>
</gene>
<dbReference type="Gene3D" id="3.30.420.10">
    <property type="entry name" value="Ribonuclease H-like superfamily/Ribonuclease H"/>
    <property type="match status" value="1"/>
</dbReference>
<dbReference type="AlphaFoldDB" id="A0A835F085"/>